<reference evidence="1 2" key="1">
    <citation type="journal article" date="2015" name="Genome Announc.">
        <title>Expanding the biotechnology potential of lactobacilli through comparative genomics of 213 strains and associated genera.</title>
        <authorList>
            <person name="Sun Z."/>
            <person name="Harris H.M."/>
            <person name="McCann A."/>
            <person name="Guo C."/>
            <person name="Argimon S."/>
            <person name="Zhang W."/>
            <person name="Yang X."/>
            <person name="Jeffery I.B."/>
            <person name="Cooney J.C."/>
            <person name="Kagawa T.F."/>
            <person name="Liu W."/>
            <person name="Song Y."/>
            <person name="Salvetti E."/>
            <person name="Wrobel A."/>
            <person name="Rasinkangas P."/>
            <person name="Parkhill J."/>
            <person name="Rea M.C."/>
            <person name="O'Sullivan O."/>
            <person name="Ritari J."/>
            <person name="Douillard F.P."/>
            <person name="Paul Ross R."/>
            <person name="Yang R."/>
            <person name="Briner A.E."/>
            <person name="Felis G.E."/>
            <person name="de Vos W.M."/>
            <person name="Barrangou R."/>
            <person name="Klaenhammer T.R."/>
            <person name="Caufield P.W."/>
            <person name="Cui Y."/>
            <person name="Zhang H."/>
            <person name="O'Toole P.W."/>
        </authorList>
    </citation>
    <scope>NUCLEOTIDE SEQUENCE [LARGE SCALE GENOMIC DNA]</scope>
    <source>
        <strain evidence="1 2">DSM 20003</strain>
    </source>
</reference>
<dbReference type="OrthoDB" id="2087266at2"/>
<evidence type="ECO:0008006" key="3">
    <source>
        <dbReference type="Google" id="ProtNLM"/>
    </source>
</evidence>
<dbReference type="AlphaFoldDB" id="A0A0R1H9R3"/>
<gene>
    <name evidence="1" type="ORF">FC07_GL002537</name>
</gene>
<dbReference type="STRING" id="1423726.FC07_GL002537"/>
<evidence type="ECO:0000313" key="2">
    <source>
        <dbReference type="Proteomes" id="UP000051461"/>
    </source>
</evidence>
<accession>A0A0R1H9R3</accession>
<keyword evidence="2" id="KW-1185">Reference proteome</keyword>
<protein>
    <recommendedName>
        <fullName evidence="3">Baseplate protein J-like domain-containing protein</fullName>
    </recommendedName>
</protein>
<dbReference type="Proteomes" id="UP000051461">
    <property type="component" value="Unassembled WGS sequence"/>
</dbReference>
<dbReference type="RefSeq" id="WP_057903223.1">
    <property type="nucleotide sequence ID" value="NZ_AZDA01000003.1"/>
</dbReference>
<dbReference type="EMBL" id="AZDA01000003">
    <property type="protein sequence ID" value="KRK40788.1"/>
    <property type="molecule type" value="Genomic_DNA"/>
</dbReference>
<sequence>MSLFDDMVKKFPGSIAAQYGTNIRKLIRFFTDSLQDVSDLYHTVDAFRSVDNANGKALDALGLKYGEQRGQADDAFYRVMIKSKIIIRAGDATVDGVLRAVQSSLGVDVNGIKVESLRHPLGSKLDMSKEPLAIRITNIPLEIASTEWEQNYLIRRIESVVAAGVRIDYFQFIDVAGIVVKTVVASNSAIIYHNEVPFE</sequence>
<proteinExistence type="predicted"/>
<organism evidence="1 2">
    <name type="scientific">Loigolactobacillus bifermentans DSM 20003</name>
    <dbReference type="NCBI Taxonomy" id="1423726"/>
    <lineage>
        <taxon>Bacteria</taxon>
        <taxon>Bacillati</taxon>
        <taxon>Bacillota</taxon>
        <taxon>Bacilli</taxon>
        <taxon>Lactobacillales</taxon>
        <taxon>Lactobacillaceae</taxon>
        <taxon>Loigolactobacillus</taxon>
    </lineage>
</organism>
<comment type="caution">
    <text evidence="1">The sequence shown here is derived from an EMBL/GenBank/DDBJ whole genome shotgun (WGS) entry which is preliminary data.</text>
</comment>
<evidence type="ECO:0000313" key="1">
    <source>
        <dbReference type="EMBL" id="KRK40788.1"/>
    </source>
</evidence>
<dbReference type="PATRIC" id="fig|1423726.3.peg.2632"/>
<name>A0A0R1H9R3_9LACO</name>